<evidence type="ECO:0000313" key="5">
    <source>
        <dbReference type="Proteomes" id="UP000483004"/>
    </source>
</evidence>
<comment type="caution">
    <text evidence="4">The sequence shown here is derived from an EMBL/GenBank/DDBJ whole genome shotgun (WGS) entry which is preliminary data.</text>
</comment>
<dbReference type="SUPFAM" id="SSF53474">
    <property type="entry name" value="alpha/beta-Hydrolases"/>
    <property type="match status" value="1"/>
</dbReference>
<accession>A0A6L3W7E8</accession>
<dbReference type="OrthoDB" id="8480037at2"/>
<comment type="similarity">
    <text evidence="1">Belongs to the thioesterase family.</text>
</comment>
<name>A0A6L3W7E8_9ACTN</name>
<reference evidence="4 5" key="1">
    <citation type="submission" date="2019-09" db="EMBL/GenBank/DDBJ databases">
        <title>Actinomadura physcomitrii sp. nov., a novel actinomycete isolated from moss [Physcomitrium sphaericum (Ludw) Fuernr].</title>
        <authorList>
            <person name="Liu C."/>
            <person name="Zhuang X."/>
        </authorList>
    </citation>
    <scope>NUCLEOTIDE SEQUENCE [LARGE SCALE GENOMIC DNA]</scope>
    <source>
        <strain evidence="4 5">CYP1-1B</strain>
    </source>
</reference>
<dbReference type="InterPro" id="IPR012223">
    <property type="entry name" value="TEII"/>
</dbReference>
<evidence type="ECO:0000256" key="2">
    <source>
        <dbReference type="SAM" id="MobiDB-lite"/>
    </source>
</evidence>
<dbReference type="InterPro" id="IPR029058">
    <property type="entry name" value="AB_hydrolase_fold"/>
</dbReference>
<protein>
    <submittedName>
        <fullName evidence="4">Thioesterase</fullName>
    </submittedName>
</protein>
<evidence type="ECO:0000259" key="3">
    <source>
        <dbReference type="Pfam" id="PF00975"/>
    </source>
</evidence>
<keyword evidence="5" id="KW-1185">Reference proteome</keyword>
<proteinExistence type="inferred from homology"/>
<sequence length="250" mass="26980">MTGDGLWLTRLTGDTAEPAIRLFAFPNAGAGPNVFTGLARRLPGWIDLWAVALPGREARFGEPPRTELAPLTAELAEALLPHLSRPYALFGDCSGALLAFLVAHRVQELGGPPPVRLVVSSYPPPDVVNRTPRELLALESAEFWRRLVSQGRIPPEIAAVDDMREVFEPAFRADYQLLAQYEHRPMPPLNTAITSLSRPGDPNARRHAAGWAAHGKGDPHHREVGNGGRTTDAPAALGARLAQTLGDLAP</sequence>
<feature type="region of interest" description="Disordered" evidence="2">
    <location>
        <begin position="198"/>
        <end position="233"/>
    </location>
</feature>
<dbReference type="AlphaFoldDB" id="A0A6L3W7E8"/>
<gene>
    <name evidence="4" type="ORF">F9B16_00330</name>
</gene>
<dbReference type="Pfam" id="PF00975">
    <property type="entry name" value="Thioesterase"/>
    <property type="match status" value="1"/>
</dbReference>
<dbReference type="Gene3D" id="3.40.50.1820">
    <property type="entry name" value="alpha/beta hydrolase"/>
    <property type="match status" value="1"/>
</dbReference>
<dbReference type="InterPro" id="IPR001031">
    <property type="entry name" value="Thioesterase"/>
</dbReference>
<dbReference type="PANTHER" id="PTHR11487">
    <property type="entry name" value="THIOESTERASE"/>
    <property type="match status" value="1"/>
</dbReference>
<dbReference type="PANTHER" id="PTHR11487:SF0">
    <property type="entry name" value="S-ACYL FATTY ACID SYNTHASE THIOESTERASE, MEDIUM CHAIN"/>
    <property type="match status" value="1"/>
</dbReference>
<dbReference type="Proteomes" id="UP000483004">
    <property type="component" value="Unassembled WGS sequence"/>
</dbReference>
<dbReference type="EMBL" id="WBMR01000001">
    <property type="protein sequence ID" value="KAB2390322.1"/>
    <property type="molecule type" value="Genomic_DNA"/>
</dbReference>
<organism evidence="4 5">
    <name type="scientific">Actinomadura montaniterrae</name>
    <dbReference type="NCBI Taxonomy" id="1803903"/>
    <lineage>
        <taxon>Bacteria</taxon>
        <taxon>Bacillati</taxon>
        <taxon>Actinomycetota</taxon>
        <taxon>Actinomycetes</taxon>
        <taxon>Streptosporangiales</taxon>
        <taxon>Thermomonosporaceae</taxon>
        <taxon>Actinomadura</taxon>
    </lineage>
</organism>
<evidence type="ECO:0000256" key="1">
    <source>
        <dbReference type="ARBA" id="ARBA00007169"/>
    </source>
</evidence>
<feature type="compositionally biased region" description="Basic and acidic residues" evidence="2">
    <location>
        <begin position="215"/>
        <end position="224"/>
    </location>
</feature>
<dbReference type="GO" id="GO:0008610">
    <property type="term" value="P:lipid biosynthetic process"/>
    <property type="evidence" value="ECO:0007669"/>
    <property type="project" value="TreeGrafter"/>
</dbReference>
<dbReference type="RefSeq" id="WP_151537746.1">
    <property type="nucleotide sequence ID" value="NZ_WBMR01000001.1"/>
</dbReference>
<evidence type="ECO:0000313" key="4">
    <source>
        <dbReference type="EMBL" id="KAB2390322.1"/>
    </source>
</evidence>
<feature type="domain" description="Thioesterase" evidence="3">
    <location>
        <begin position="21"/>
        <end position="217"/>
    </location>
</feature>